<evidence type="ECO:0000256" key="9">
    <source>
        <dbReference type="SAM" id="MobiDB-lite"/>
    </source>
</evidence>
<evidence type="ECO:0000256" key="6">
    <source>
        <dbReference type="ARBA" id="ARBA00022847"/>
    </source>
</evidence>
<dbReference type="InterPro" id="IPR036259">
    <property type="entry name" value="MFS_trans_sf"/>
</dbReference>
<sequence>MAHRRGIRVVRPSELKRTISGTTVGNLIEWYDFGIFAFLVPTVSQVFFAGGSGSLVATFTVFAVAFLVRPIGGLVFGALGDRIGRRRVLAITIVTMAVGTFAIGLIPSQETIGVWAAVLLLLCRIVQGFSTGGEYAGAMTYVGEHAPDTRRGFLASFLEFGTLTGYVLGAAVATTITAVVPPEALLSWGWRIPFLIAGPLGLIGLYIRSRLEESPAYEQQAQEQKDEDTSLKEQVHETVVRPWRPLLICIGLVGAHNITNYTLTQYLPTYLTETVRLPYTPALLVVLAVMVVLAALVVGAGRLSDRIGRNPILYTGAGLLIVLGVPAFMLMSLGGYAAAFLGALLVGLMLLCFNSTLPGTLPALFPIGTRYSTLAIGYNVAVSVLGGTTPLIAQTLVTGTGSPVVPGIVLVVAGIIGAVSVYALREPAGKPMPGSPPAAADPEEADRMARGEDP</sequence>
<evidence type="ECO:0000256" key="4">
    <source>
        <dbReference type="ARBA" id="ARBA00022475"/>
    </source>
</evidence>
<feature type="compositionally biased region" description="Basic and acidic residues" evidence="9">
    <location>
        <begin position="445"/>
        <end position="454"/>
    </location>
</feature>
<feature type="transmembrane region" description="Helical" evidence="10">
    <location>
        <begin position="88"/>
        <end position="106"/>
    </location>
</feature>
<evidence type="ECO:0000256" key="10">
    <source>
        <dbReference type="SAM" id="Phobius"/>
    </source>
</evidence>
<keyword evidence="5 10" id="KW-0812">Transmembrane</keyword>
<reference evidence="12 13" key="1">
    <citation type="submission" date="2021-03" db="EMBL/GenBank/DDBJ databases">
        <title>Sequencing the genomes of 1000 actinobacteria strains.</title>
        <authorList>
            <person name="Klenk H.-P."/>
        </authorList>
    </citation>
    <scope>NUCLEOTIDE SEQUENCE [LARGE SCALE GENOMIC DNA]</scope>
    <source>
        <strain evidence="12 13">DSM 45256</strain>
    </source>
</reference>
<dbReference type="InterPro" id="IPR005829">
    <property type="entry name" value="Sugar_transporter_CS"/>
</dbReference>
<feature type="transmembrane region" description="Helical" evidence="10">
    <location>
        <begin position="21"/>
        <end position="40"/>
    </location>
</feature>
<dbReference type="SUPFAM" id="SSF103473">
    <property type="entry name" value="MFS general substrate transporter"/>
    <property type="match status" value="1"/>
</dbReference>
<evidence type="ECO:0000256" key="2">
    <source>
        <dbReference type="ARBA" id="ARBA00008240"/>
    </source>
</evidence>
<comment type="subcellular location">
    <subcellularLocation>
        <location evidence="1">Cell membrane</location>
        <topology evidence="1">Multi-pass membrane protein</topology>
    </subcellularLocation>
</comment>
<protein>
    <submittedName>
        <fullName evidence="12">MHS family proline/betaine transporter-like MFS transporter</fullName>
    </submittedName>
</protein>
<feature type="transmembrane region" description="Helical" evidence="10">
    <location>
        <begin position="153"/>
        <end position="176"/>
    </location>
</feature>
<feature type="transmembrane region" description="Helical" evidence="10">
    <location>
        <begin position="246"/>
        <end position="267"/>
    </location>
</feature>
<gene>
    <name evidence="12" type="ORF">JOF36_004967</name>
</gene>
<evidence type="ECO:0000256" key="8">
    <source>
        <dbReference type="ARBA" id="ARBA00023136"/>
    </source>
</evidence>
<evidence type="ECO:0000256" key="7">
    <source>
        <dbReference type="ARBA" id="ARBA00022989"/>
    </source>
</evidence>
<dbReference type="PROSITE" id="PS00217">
    <property type="entry name" value="SUGAR_TRANSPORT_2"/>
    <property type="match status" value="1"/>
</dbReference>
<evidence type="ECO:0000313" key="12">
    <source>
        <dbReference type="EMBL" id="MBP2369271.1"/>
    </source>
</evidence>
<evidence type="ECO:0000256" key="3">
    <source>
        <dbReference type="ARBA" id="ARBA00022448"/>
    </source>
</evidence>
<feature type="transmembrane region" description="Helical" evidence="10">
    <location>
        <begin position="112"/>
        <end position="132"/>
    </location>
</feature>
<organism evidence="12 13">
    <name type="scientific">Pseudonocardia parietis</name>
    <dbReference type="NCBI Taxonomy" id="570936"/>
    <lineage>
        <taxon>Bacteria</taxon>
        <taxon>Bacillati</taxon>
        <taxon>Actinomycetota</taxon>
        <taxon>Actinomycetes</taxon>
        <taxon>Pseudonocardiales</taxon>
        <taxon>Pseudonocardiaceae</taxon>
        <taxon>Pseudonocardia</taxon>
    </lineage>
</organism>
<keyword evidence="7 10" id="KW-1133">Transmembrane helix</keyword>
<feature type="transmembrane region" description="Helical" evidence="10">
    <location>
        <begin position="374"/>
        <end position="392"/>
    </location>
</feature>
<evidence type="ECO:0000259" key="11">
    <source>
        <dbReference type="PROSITE" id="PS50850"/>
    </source>
</evidence>
<feature type="transmembrane region" description="Helical" evidence="10">
    <location>
        <begin position="404"/>
        <end position="424"/>
    </location>
</feature>
<dbReference type="EMBL" id="JAGINU010000001">
    <property type="protein sequence ID" value="MBP2369271.1"/>
    <property type="molecule type" value="Genomic_DNA"/>
</dbReference>
<comment type="caution">
    <text evidence="12">The sequence shown here is derived from an EMBL/GenBank/DDBJ whole genome shotgun (WGS) entry which is preliminary data.</text>
</comment>
<dbReference type="PANTHER" id="PTHR43528">
    <property type="entry name" value="ALPHA-KETOGLUTARATE PERMEASE"/>
    <property type="match status" value="1"/>
</dbReference>
<dbReference type="PANTHER" id="PTHR43528:SF1">
    <property type="entry name" value="ALPHA-KETOGLUTARATE PERMEASE"/>
    <property type="match status" value="1"/>
</dbReference>
<dbReference type="Proteomes" id="UP001519295">
    <property type="component" value="Unassembled WGS sequence"/>
</dbReference>
<feature type="transmembrane region" description="Helical" evidence="10">
    <location>
        <begin position="188"/>
        <end position="207"/>
    </location>
</feature>
<keyword evidence="3" id="KW-0813">Transport</keyword>
<accession>A0ABS4VZA0</accession>
<dbReference type="Pfam" id="PF07690">
    <property type="entry name" value="MFS_1"/>
    <property type="match status" value="1"/>
</dbReference>
<dbReference type="PROSITE" id="PS50850">
    <property type="entry name" value="MFS"/>
    <property type="match status" value="1"/>
</dbReference>
<proteinExistence type="inferred from homology"/>
<dbReference type="Gene3D" id="1.20.1250.20">
    <property type="entry name" value="MFS general substrate transporter like domains"/>
    <property type="match status" value="2"/>
</dbReference>
<evidence type="ECO:0000313" key="13">
    <source>
        <dbReference type="Proteomes" id="UP001519295"/>
    </source>
</evidence>
<dbReference type="InterPro" id="IPR051084">
    <property type="entry name" value="H+-coupled_symporters"/>
</dbReference>
<dbReference type="InterPro" id="IPR011701">
    <property type="entry name" value="MFS"/>
</dbReference>
<comment type="similarity">
    <text evidence="2">Belongs to the major facilitator superfamily. Metabolite:H+ Symporter (MHS) family (TC 2.A.1.6) family.</text>
</comment>
<keyword evidence="13" id="KW-1185">Reference proteome</keyword>
<dbReference type="RefSeq" id="WP_210031181.1">
    <property type="nucleotide sequence ID" value="NZ_JAGINU010000001.1"/>
</dbReference>
<feature type="domain" description="Major facilitator superfamily (MFS) profile" evidence="11">
    <location>
        <begin position="18"/>
        <end position="429"/>
    </location>
</feature>
<evidence type="ECO:0000256" key="5">
    <source>
        <dbReference type="ARBA" id="ARBA00022692"/>
    </source>
</evidence>
<feature type="transmembrane region" description="Helical" evidence="10">
    <location>
        <begin position="279"/>
        <end position="300"/>
    </location>
</feature>
<keyword evidence="4" id="KW-1003">Cell membrane</keyword>
<keyword evidence="8 10" id="KW-0472">Membrane</keyword>
<feature type="transmembrane region" description="Helical" evidence="10">
    <location>
        <begin position="312"/>
        <end position="330"/>
    </location>
</feature>
<evidence type="ECO:0000256" key="1">
    <source>
        <dbReference type="ARBA" id="ARBA00004651"/>
    </source>
</evidence>
<dbReference type="InterPro" id="IPR020846">
    <property type="entry name" value="MFS_dom"/>
</dbReference>
<feature type="region of interest" description="Disordered" evidence="9">
    <location>
        <begin position="428"/>
        <end position="454"/>
    </location>
</feature>
<name>A0ABS4VZA0_9PSEU</name>
<keyword evidence="6" id="KW-0769">Symport</keyword>